<feature type="compositionally biased region" description="Basic and acidic residues" evidence="9">
    <location>
        <begin position="1"/>
        <end position="11"/>
    </location>
</feature>
<sequence length="304" mass="33693">MWKDSCNDDARPAASGSSRSASRRKRTSFSKEHVELLRVTFETDPYPGISLRESLSQTTGLPESRIQVWFQNRRARTLKCKGAKKALWQSDSPVHDVLSLHHAVTNRGPPMGHMPMPPQRPPPAYPTQVKEELEEGSFYGQCPSVFSTIEAHGHYGSMHGVQQGRLVGGNSTSSPHDRGYWPQSGSQTPPATPLWCHSPTEMTNYTSGQAAHFMYPAEQQMYMTSSNSHTSTPDTPDSGYWDVSLDNSPGQYTQLEESWSGHAVDSCGESKHPGLEQLAPLPELSLQEILGELDEEWLGGEEQL</sequence>
<keyword evidence="12" id="KW-1185">Reference proteome</keyword>
<dbReference type="STRING" id="244447.ENSCSEP00000016435"/>
<dbReference type="GO" id="GO:0030335">
    <property type="term" value="P:positive regulation of cell migration"/>
    <property type="evidence" value="ECO:0007669"/>
    <property type="project" value="Ensembl"/>
</dbReference>
<dbReference type="GO" id="GO:0005634">
    <property type="term" value="C:nucleus"/>
    <property type="evidence" value="ECO:0007669"/>
    <property type="project" value="UniProtKB-SubCell"/>
</dbReference>
<dbReference type="CDD" id="cd00086">
    <property type="entry name" value="homeodomain"/>
    <property type="match status" value="1"/>
</dbReference>
<evidence type="ECO:0000256" key="2">
    <source>
        <dbReference type="ARBA" id="ARBA00005733"/>
    </source>
</evidence>
<dbReference type="Ensembl" id="ENSCSET00000016643.1">
    <property type="protein sequence ID" value="ENSCSEP00000016435.1"/>
    <property type="gene ID" value="ENSCSEG00000010567.1"/>
</dbReference>
<evidence type="ECO:0000256" key="4">
    <source>
        <dbReference type="ARBA" id="ARBA00023125"/>
    </source>
</evidence>
<reference evidence="11" key="3">
    <citation type="submission" date="2025-09" db="UniProtKB">
        <authorList>
            <consortium name="Ensembl"/>
        </authorList>
    </citation>
    <scope>IDENTIFICATION</scope>
</reference>
<accession>A0A3P8VVM5</accession>
<evidence type="ECO:0000256" key="3">
    <source>
        <dbReference type="ARBA" id="ARBA00022473"/>
    </source>
</evidence>
<evidence type="ECO:0000256" key="1">
    <source>
        <dbReference type="ARBA" id="ARBA00004123"/>
    </source>
</evidence>
<comment type="similarity">
    <text evidence="2">Belongs to the paired homeobox family.</text>
</comment>
<dbReference type="InParanoid" id="A0A3P8VVM5"/>
<dbReference type="Gene3D" id="1.10.10.60">
    <property type="entry name" value="Homeodomain-like"/>
    <property type="match status" value="1"/>
</dbReference>
<dbReference type="OrthoDB" id="6159439at2759"/>
<feature type="domain" description="Homeobox" evidence="10">
    <location>
        <begin position="20"/>
        <end position="80"/>
    </location>
</feature>
<dbReference type="PROSITE" id="PS50071">
    <property type="entry name" value="HOMEOBOX_2"/>
    <property type="match status" value="1"/>
</dbReference>
<evidence type="ECO:0000313" key="12">
    <source>
        <dbReference type="Proteomes" id="UP000265120"/>
    </source>
</evidence>
<dbReference type="FunCoup" id="A0A3P8VVM5">
    <property type="interactions" value="1"/>
</dbReference>
<evidence type="ECO:0000256" key="8">
    <source>
        <dbReference type="RuleBase" id="RU000682"/>
    </source>
</evidence>
<keyword evidence="4 7" id="KW-0238">DNA-binding</keyword>
<evidence type="ECO:0000256" key="6">
    <source>
        <dbReference type="ARBA" id="ARBA00023242"/>
    </source>
</evidence>
<dbReference type="SUPFAM" id="SSF46689">
    <property type="entry name" value="Homeodomain-like"/>
    <property type="match status" value="1"/>
</dbReference>
<dbReference type="FunFam" id="1.10.10.60:FF:000312">
    <property type="entry name" value="Mix-type homeobox gene 1"/>
    <property type="match status" value="1"/>
</dbReference>
<dbReference type="PANTHER" id="PTHR46123:SF4">
    <property type="entry name" value="MIX-TYPE HOMEOBOX GENE 1-RELATED"/>
    <property type="match status" value="1"/>
</dbReference>
<dbReference type="SMART" id="SM00389">
    <property type="entry name" value="HOX"/>
    <property type="match status" value="1"/>
</dbReference>
<proteinExistence type="inferred from homology"/>
<evidence type="ECO:0000259" key="10">
    <source>
        <dbReference type="PROSITE" id="PS50071"/>
    </source>
</evidence>
<dbReference type="GO" id="GO:0000981">
    <property type="term" value="F:DNA-binding transcription factor activity, RNA polymerase II-specific"/>
    <property type="evidence" value="ECO:0007669"/>
    <property type="project" value="TreeGrafter"/>
</dbReference>
<dbReference type="AlphaFoldDB" id="A0A3P8VVM5"/>
<dbReference type="InterPro" id="IPR009057">
    <property type="entry name" value="Homeodomain-like_sf"/>
</dbReference>
<dbReference type="InterPro" id="IPR001356">
    <property type="entry name" value="HD"/>
</dbReference>
<dbReference type="GeneID" id="103387528"/>
<dbReference type="OMA" id="IIWELNE"/>
<dbReference type="Pfam" id="PF00046">
    <property type="entry name" value="Homeodomain"/>
    <property type="match status" value="1"/>
</dbReference>
<dbReference type="PANTHER" id="PTHR46123">
    <property type="entry name" value="MIX-TYPE HOMEOBOX GENE 1-RELATED"/>
    <property type="match status" value="1"/>
</dbReference>
<dbReference type="CTD" id="100149566"/>
<dbReference type="GO" id="GO:0000977">
    <property type="term" value="F:RNA polymerase II transcription regulatory region sequence-specific DNA binding"/>
    <property type="evidence" value="ECO:0007669"/>
    <property type="project" value="TreeGrafter"/>
</dbReference>
<reference evidence="11 12" key="1">
    <citation type="journal article" date="2014" name="Nat. Genet.">
        <title>Whole-genome sequence of a flatfish provides insights into ZW sex chromosome evolution and adaptation to a benthic lifestyle.</title>
        <authorList>
            <person name="Chen S."/>
            <person name="Zhang G."/>
            <person name="Shao C."/>
            <person name="Huang Q."/>
            <person name="Liu G."/>
            <person name="Zhang P."/>
            <person name="Song W."/>
            <person name="An N."/>
            <person name="Chalopin D."/>
            <person name="Volff J.N."/>
            <person name="Hong Y."/>
            <person name="Li Q."/>
            <person name="Sha Z."/>
            <person name="Zhou H."/>
            <person name="Xie M."/>
            <person name="Yu Q."/>
            <person name="Liu Y."/>
            <person name="Xiang H."/>
            <person name="Wang N."/>
            <person name="Wu K."/>
            <person name="Yang C."/>
            <person name="Zhou Q."/>
            <person name="Liao X."/>
            <person name="Yang L."/>
            <person name="Hu Q."/>
            <person name="Zhang J."/>
            <person name="Meng L."/>
            <person name="Jin L."/>
            <person name="Tian Y."/>
            <person name="Lian J."/>
            <person name="Yang J."/>
            <person name="Miao G."/>
            <person name="Liu S."/>
            <person name="Liang Z."/>
            <person name="Yan F."/>
            <person name="Li Y."/>
            <person name="Sun B."/>
            <person name="Zhang H."/>
            <person name="Zhang J."/>
            <person name="Zhu Y."/>
            <person name="Du M."/>
            <person name="Zhao Y."/>
            <person name="Schartl M."/>
            <person name="Tang Q."/>
            <person name="Wang J."/>
        </authorList>
    </citation>
    <scope>NUCLEOTIDE SEQUENCE</scope>
</reference>
<keyword evidence="3" id="KW-0217">Developmental protein</keyword>
<feature type="DNA-binding region" description="Homeobox" evidence="7">
    <location>
        <begin position="22"/>
        <end position="81"/>
    </location>
</feature>
<evidence type="ECO:0000256" key="7">
    <source>
        <dbReference type="PROSITE-ProRule" id="PRU00108"/>
    </source>
</evidence>
<feature type="region of interest" description="Disordered" evidence="9">
    <location>
        <begin position="169"/>
        <end position="190"/>
    </location>
</feature>
<dbReference type="GO" id="GO:0035050">
    <property type="term" value="P:embryonic heart tube development"/>
    <property type="evidence" value="ECO:0007669"/>
    <property type="project" value="Ensembl"/>
</dbReference>
<dbReference type="GO" id="GO:0045893">
    <property type="term" value="P:positive regulation of DNA-templated transcription"/>
    <property type="evidence" value="ECO:0007669"/>
    <property type="project" value="Ensembl"/>
</dbReference>
<dbReference type="Proteomes" id="UP000265120">
    <property type="component" value="Chromosome 12"/>
</dbReference>
<feature type="region of interest" description="Disordered" evidence="9">
    <location>
        <begin position="1"/>
        <end position="29"/>
    </location>
</feature>
<dbReference type="KEGG" id="csem:103387528"/>
<dbReference type="GO" id="GO:0001757">
    <property type="term" value="P:somite specification"/>
    <property type="evidence" value="ECO:0007669"/>
    <property type="project" value="Ensembl"/>
</dbReference>
<keyword evidence="5 7" id="KW-0371">Homeobox</keyword>
<name>A0A3P8VVM5_CYNSE</name>
<organism evidence="11 12">
    <name type="scientific">Cynoglossus semilaevis</name>
    <name type="common">Tongue sole</name>
    <dbReference type="NCBI Taxonomy" id="244447"/>
    <lineage>
        <taxon>Eukaryota</taxon>
        <taxon>Metazoa</taxon>
        <taxon>Chordata</taxon>
        <taxon>Craniata</taxon>
        <taxon>Vertebrata</taxon>
        <taxon>Euteleostomi</taxon>
        <taxon>Actinopterygii</taxon>
        <taxon>Neopterygii</taxon>
        <taxon>Teleostei</taxon>
        <taxon>Neoteleostei</taxon>
        <taxon>Acanthomorphata</taxon>
        <taxon>Carangaria</taxon>
        <taxon>Pleuronectiformes</taxon>
        <taxon>Pleuronectoidei</taxon>
        <taxon>Cynoglossidae</taxon>
        <taxon>Cynoglossinae</taxon>
        <taxon>Cynoglossus</taxon>
    </lineage>
</organism>
<dbReference type="GeneTree" id="ENSGT00940000154537"/>
<evidence type="ECO:0000256" key="9">
    <source>
        <dbReference type="SAM" id="MobiDB-lite"/>
    </source>
</evidence>
<comment type="subcellular location">
    <subcellularLocation>
        <location evidence="1 7 8">Nucleus</location>
    </subcellularLocation>
</comment>
<dbReference type="RefSeq" id="XP_008320432.1">
    <property type="nucleotide sequence ID" value="XM_008322210.2"/>
</dbReference>
<dbReference type="InterPro" id="IPR051306">
    <property type="entry name" value="Homeobox_regulator"/>
</dbReference>
<evidence type="ECO:0000313" key="11">
    <source>
        <dbReference type="Ensembl" id="ENSCSEP00000016435.1"/>
    </source>
</evidence>
<keyword evidence="6 7" id="KW-0539">Nucleus</keyword>
<evidence type="ECO:0000256" key="5">
    <source>
        <dbReference type="ARBA" id="ARBA00023155"/>
    </source>
</evidence>
<protein>
    <submittedName>
        <fullName evidence="11">Mix-type homeobox gene 1</fullName>
    </submittedName>
</protein>
<reference evidence="11" key="2">
    <citation type="submission" date="2025-08" db="UniProtKB">
        <authorList>
            <consortium name="Ensembl"/>
        </authorList>
    </citation>
    <scope>IDENTIFICATION</scope>
</reference>